<keyword evidence="1" id="KW-0175">Coiled coil</keyword>
<dbReference type="AlphaFoldDB" id="W0LK13"/>
<evidence type="ECO:0008006" key="5">
    <source>
        <dbReference type="Google" id="ProtNLM"/>
    </source>
</evidence>
<dbReference type="HOGENOM" id="CLU_833918_0_0_6"/>
<accession>W0LK13</accession>
<protein>
    <recommendedName>
        <fullName evidence="5">Lipoprotein</fullName>
    </recommendedName>
</protein>
<dbReference type="PROSITE" id="PS51257">
    <property type="entry name" value="PROKAR_LIPOPROTEIN"/>
    <property type="match status" value="1"/>
</dbReference>
<dbReference type="OrthoDB" id="5932567at2"/>
<dbReference type="PATRIC" id="fig|1441930.4.peg.2464"/>
<reference evidence="3 4" key="2">
    <citation type="submission" date="2015-03" db="EMBL/GenBank/DDBJ databases">
        <authorList>
            <person name="Chan K.-G."/>
        </authorList>
    </citation>
    <scope>NUCLEOTIDE SEQUENCE [LARGE SCALE GENOMIC DNA]</scope>
    <source>
        <strain evidence="3 4">RB-25</strain>
    </source>
</reference>
<organism evidence="3 4">
    <name type="scientific">Chania multitudinisentens RB-25</name>
    <dbReference type="NCBI Taxonomy" id="1441930"/>
    <lineage>
        <taxon>Bacteria</taxon>
        <taxon>Pseudomonadati</taxon>
        <taxon>Pseudomonadota</taxon>
        <taxon>Gammaproteobacteria</taxon>
        <taxon>Enterobacterales</taxon>
        <taxon>Yersiniaceae</taxon>
        <taxon>Chania</taxon>
    </lineage>
</organism>
<feature type="coiled-coil region" evidence="1">
    <location>
        <begin position="95"/>
        <end position="122"/>
    </location>
</feature>
<reference evidence="3 4" key="1">
    <citation type="submission" date="2014-01" db="EMBL/GenBank/DDBJ databases">
        <title>Isolation of Serratia multitudinisentens RB-25 from Ex-Landfill site.</title>
        <authorList>
            <person name="Robson E.H.J."/>
        </authorList>
    </citation>
    <scope>NUCLEOTIDE SEQUENCE [LARGE SCALE GENOMIC DNA]</scope>
    <source>
        <strain evidence="3 4">RB-25</strain>
    </source>
</reference>
<dbReference type="RefSeq" id="WP_024912832.1">
    <property type="nucleotide sequence ID" value="NZ_CP007044.2"/>
</dbReference>
<evidence type="ECO:0000256" key="1">
    <source>
        <dbReference type="SAM" id="Coils"/>
    </source>
</evidence>
<name>W0LK13_9GAMM</name>
<evidence type="ECO:0000313" key="4">
    <source>
        <dbReference type="Proteomes" id="UP000019030"/>
    </source>
</evidence>
<keyword evidence="4" id="KW-1185">Reference proteome</keyword>
<feature type="chain" id="PRO_5004792290" description="Lipoprotein" evidence="2">
    <location>
        <begin position="20"/>
        <end position="333"/>
    </location>
</feature>
<keyword evidence="2" id="KW-0732">Signal</keyword>
<evidence type="ECO:0000256" key="2">
    <source>
        <dbReference type="SAM" id="SignalP"/>
    </source>
</evidence>
<proteinExistence type="predicted"/>
<evidence type="ECO:0000313" key="3">
    <source>
        <dbReference type="EMBL" id="AHG22769.1"/>
    </source>
</evidence>
<dbReference type="eggNOG" id="ENOG50342AV">
    <property type="taxonomic scope" value="Bacteria"/>
</dbReference>
<dbReference type="KEGG" id="sfo:Z042_12385"/>
<sequence>MKKFLIAFPLLLLSACNDAADIERVKSQILTIDESITLGGAFDHRPACAETAWMQYVGDKGRPTVEYRCKFSPSAVQPEFQKQLKSWVQQNTYALEDMRKMLNGVQEEKQQALGELGKAKQLFDRLQSSGDLQRYRELVKGSPVETFGLDKVSNYFADISSDSYINERFQGDSSVKTVVPRIYQAVTQAGFVPGSLYSELCSDPIGLVLEVYPSMAETAQHFITCQGEIAQRYQYRIDDTNKKISATETLLKKIDRDIKLVGFQEVYKWSVIGNEDPAVYFHGFELVVNNGSEQHYSLPLNSISKMDFTYAYRGEFDGYYQRVLTNMMSNLTQ</sequence>
<dbReference type="Proteomes" id="UP000019030">
    <property type="component" value="Chromosome"/>
</dbReference>
<dbReference type="EMBL" id="CP007044">
    <property type="protein sequence ID" value="AHG22769.1"/>
    <property type="molecule type" value="Genomic_DNA"/>
</dbReference>
<gene>
    <name evidence="3" type="ORF">Z042_12385</name>
</gene>
<feature type="signal peptide" evidence="2">
    <location>
        <begin position="1"/>
        <end position="19"/>
    </location>
</feature>